<dbReference type="NCBIfam" id="TIGR01011">
    <property type="entry name" value="rpsB_bact"/>
    <property type="match status" value="1"/>
</dbReference>
<organism evidence="8 9">
    <name type="scientific">[Candida] anglica</name>
    <dbReference type="NCBI Taxonomy" id="148631"/>
    <lineage>
        <taxon>Eukaryota</taxon>
        <taxon>Fungi</taxon>
        <taxon>Dikarya</taxon>
        <taxon>Ascomycota</taxon>
        <taxon>Saccharomycotina</taxon>
        <taxon>Pichiomycetes</taxon>
        <taxon>Debaryomycetaceae</taxon>
        <taxon>Kurtzmaniella</taxon>
    </lineage>
</organism>
<dbReference type="EMBL" id="OZ004259">
    <property type="protein sequence ID" value="CAK7917569.1"/>
    <property type="molecule type" value="Genomic_DNA"/>
</dbReference>
<evidence type="ECO:0000256" key="3">
    <source>
        <dbReference type="ARBA" id="ARBA00022990"/>
    </source>
</evidence>
<dbReference type="InterPro" id="IPR018130">
    <property type="entry name" value="Ribosomal_uS2_CS"/>
</dbReference>
<accession>A0ABP0EJ66</accession>
<dbReference type="InterPro" id="IPR001865">
    <property type="entry name" value="Ribosomal_uS2"/>
</dbReference>
<feature type="compositionally biased region" description="Low complexity" evidence="7">
    <location>
        <begin position="142"/>
        <end position="151"/>
    </location>
</feature>
<feature type="coiled-coil region" evidence="6">
    <location>
        <begin position="51"/>
        <end position="111"/>
    </location>
</feature>
<dbReference type="PRINTS" id="PR00395">
    <property type="entry name" value="RIBOSOMALS2"/>
</dbReference>
<dbReference type="Proteomes" id="UP001497600">
    <property type="component" value="Chromosome G"/>
</dbReference>
<dbReference type="SUPFAM" id="SSF52313">
    <property type="entry name" value="Ribosomal protein S2"/>
    <property type="match status" value="1"/>
</dbReference>
<comment type="similarity">
    <text evidence="1 5">Belongs to the universal ribosomal protein uS2 family.</text>
</comment>
<gene>
    <name evidence="8" type="primary">MRP4</name>
    <name evidence="8" type="ORF">CAAN4_G09142</name>
</gene>
<dbReference type="InterPro" id="IPR005706">
    <property type="entry name" value="Ribosomal_uS2_bac/mit/plastid"/>
</dbReference>
<dbReference type="GO" id="GO:0005840">
    <property type="term" value="C:ribosome"/>
    <property type="evidence" value="ECO:0007669"/>
    <property type="project" value="UniProtKB-KW"/>
</dbReference>
<evidence type="ECO:0000256" key="5">
    <source>
        <dbReference type="RuleBase" id="RU003631"/>
    </source>
</evidence>
<evidence type="ECO:0000313" key="8">
    <source>
        <dbReference type="EMBL" id="CAK7917569.1"/>
    </source>
</evidence>
<dbReference type="PANTHER" id="PTHR12534">
    <property type="entry name" value="30S RIBOSOMAL PROTEIN S2 PROKARYOTIC AND ORGANELLAR"/>
    <property type="match status" value="1"/>
</dbReference>
<dbReference type="CDD" id="cd01425">
    <property type="entry name" value="RPS2"/>
    <property type="match status" value="1"/>
</dbReference>
<dbReference type="PROSITE" id="PS00963">
    <property type="entry name" value="RIBOSOMAL_S2_2"/>
    <property type="match status" value="1"/>
</dbReference>
<name>A0ABP0EJ66_9ASCO</name>
<evidence type="ECO:0000256" key="1">
    <source>
        <dbReference type="ARBA" id="ARBA00006242"/>
    </source>
</evidence>
<dbReference type="PANTHER" id="PTHR12534:SF0">
    <property type="entry name" value="SMALL RIBOSOMAL SUBUNIT PROTEIN US2M"/>
    <property type="match status" value="1"/>
</dbReference>
<feature type="compositionally biased region" description="Polar residues" evidence="7">
    <location>
        <begin position="160"/>
        <end position="173"/>
    </location>
</feature>
<evidence type="ECO:0000313" key="9">
    <source>
        <dbReference type="Proteomes" id="UP001497600"/>
    </source>
</evidence>
<keyword evidence="3" id="KW-0007">Acetylation</keyword>
<keyword evidence="6" id="KW-0175">Coiled coil</keyword>
<dbReference type="HAMAP" id="MF_00291_B">
    <property type="entry name" value="Ribosomal_uS2_B"/>
    <property type="match status" value="1"/>
</dbReference>
<evidence type="ECO:0000256" key="6">
    <source>
        <dbReference type="SAM" id="Coils"/>
    </source>
</evidence>
<feature type="region of interest" description="Disordered" evidence="7">
    <location>
        <begin position="135"/>
        <end position="181"/>
    </location>
</feature>
<dbReference type="Gene3D" id="3.40.50.10490">
    <property type="entry name" value="Glucose-6-phosphate isomerase like protein, domain 1"/>
    <property type="match status" value="1"/>
</dbReference>
<reference evidence="8 9" key="1">
    <citation type="submission" date="2024-01" db="EMBL/GenBank/DDBJ databases">
        <authorList>
            <consortium name="Genoscope - CEA"/>
            <person name="William W."/>
        </authorList>
    </citation>
    <scope>NUCLEOTIDE SEQUENCE [LARGE SCALE GENOMIC DNA]</scope>
    <source>
        <strain evidence="8 9">29B2s-10</strain>
    </source>
</reference>
<proteinExistence type="inferred from homology"/>
<dbReference type="Pfam" id="PF00318">
    <property type="entry name" value="Ribosomal_S2"/>
    <property type="match status" value="1"/>
</dbReference>
<evidence type="ECO:0000256" key="4">
    <source>
        <dbReference type="ARBA" id="ARBA00023274"/>
    </source>
</evidence>
<keyword evidence="9" id="KW-1185">Reference proteome</keyword>
<evidence type="ECO:0000256" key="2">
    <source>
        <dbReference type="ARBA" id="ARBA00022980"/>
    </source>
</evidence>
<evidence type="ECO:0000256" key="7">
    <source>
        <dbReference type="SAM" id="MobiDB-lite"/>
    </source>
</evidence>
<keyword evidence="4 5" id="KW-0687">Ribonucleoprotein</keyword>
<sequence>MLSLTKTRVLGARSVRRSLPGFSRSYASTTGATEQEQASQRDLREKSVADALAKEEEALAKTKQLRQLKEQAHAMISTLNKTPTTLVHERLEKLQREVDSLANQDKVKQLDEELEDFMLKQMQLPYSEIVNHPWSVAPKPRGASSASGTSASEEEGGRTQIKSTSTNTYTSDFPQLKPTPDFKPYSEQELYLRQLAHTRRSGTLGSDLTNVYKARNEVNRPRQIEDTTVASLMAAGCHLGHSKAMWRPSTQPFLYGEYDGIHLIDLNETMSALKRATQVLRGIAGNGGVILYVGTNKNWEQKRAVEEAAKRSRGYYVHKRWIPGTITNFTEVTKQVNSNSRMEIDMGDVATKRELTEENDRIIKPDVVVILNPVENRNCITECIKSRIPTIGLCDTDMEPSLLTYPIPCNDDSMRATSLMAGVLSKAAEEGLKRRLEVVANSKNVREGNFSRRAQA</sequence>
<keyword evidence="2 5" id="KW-0689">Ribosomal protein</keyword>
<protein>
    <submittedName>
        <fullName evidence="8">37S ribosomal protein Mrp4p, mitochondrial</fullName>
    </submittedName>
</protein>
<dbReference type="InterPro" id="IPR023591">
    <property type="entry name" value="Ribosomal_uS2_flav_dom_sf"/>
</dbReference>